<keyword evidence="1" id="KW-0732">Signal</keyword>
<name>A0A6G5ZVE5_9EUGL</name>
<accession>A0A6G5ZVE5</accession>
<dbReference type="EMBL" id="MN109031">
    <property type="protein sequence ID" value="QHQ98650.1"/>
    <property type="molecule type" value="mRNA"/>
</dbReference>
<feature type="chain" id="PRO_5026188286" evidence="1">
    <location>
        <begin position="21"/>
        <end position="170"/>
    </location>
</feature>
<organism evidence="2">
    <name type="scientific">Lacrimia lanifica</name>
    <dbReference type="NCBI Taxonomy" id="2016125"/>
    <lineage>
        <taxon>Eukaryota</taxon>
        <taxon>Discoba</taxon>
        <taxon>Euglenozoa</taxon>
        <taxon>Diplonemea</taxon>
        <taxon>Diplonemidae</taxon>
        <taxon>Lacrimia</taxon>
    </lineage>
</organism>
<proteinExistence type="evidence at transcript level"/>
<geneLocation type="mitochondrion" evidence="2"/>
<dbReference type="AlphaFoldDB" id="A0A6G5ZVE5"/>
<reference evidence="2" key="1">
    <citation type="journal article" date="2020" name="Nucleic Acids Res.">
        <title>Gene fragmentation and RNA editing without borders: eccentric mitochondrial genomes of diplonemids.</title>
        <authorList>
            <person name="Kaur B."/>
            <person name="Zahonova K."/>
            <person name="Valach M."/>
            <person name="Faktorova D."/>
            <person name="Prokopchuk G."/>
            <person name="Burger G."/>
            <person name="Lukes J."/>
        </authorList>
    </citation>
    <scope>NUCLEOTIDE SEQUENCE</scope>
</reference>
<sequence>MLVLQQLTLWWCVLSYCTVAHNTRGSSTSIAGEVGILLHTTTSSLASRWDTLLDVVASCGVASTHVVHVWWSALWCSLLLVHSSTTSTIDTPVHAVYASSMLWDGHALLSIDTYGVSSQLLWLDWYSTPGVLEKSYTTTGFFFFFFSTCSGIHTTSTRSTTPSVLHRSIF</sequence>
<evidence type="ECO:0000256" key="1">
    <source>
        <dbReference type="SAM" id="SignalP"/>
    </source>
</evidence>
<feature type="signal peptide" evidence="1">
    <location>
        <begin position="1"/>
        <end position="20"/>
    </location>
</feature>
<protein>
    <submittedName>
        <fullName evidence="2">NADH dehydrogenase subunit 9</fullName>
    </submittedName>
</protein>
<keyword evidence="2" id="KW-0496">Mitochondrion</keyword>
<evidence type="ECO:0000313" key="2">
    <source>
        <dbReference type="EMBL" id="QHQ98650.1"/>
    </source>
</evidence>